<dbReference type="Gene3D" id="3.40.50.1000">
    <property type="entry name" value="HAD superfamily/HAD-like"/>
    <property type="match status" value="1"/>
</dbReference>
<keyword evidence="1" id="KW-0378">Hydrolase</keyword>
<dbReference type="Proteomes" id="UP000190896">
    <property type="component" value="Unassembled WGS sequence"/>
</dbReference>
<dbReference type="SFLD" id="SFLDS00003">
    <property type="entry name" value="Haloacid_Dehalogenase"/>
    <property type="match status" value="1"/>
</dbReference>
<dbReference type="AlphaFoldDB" id="A0A1T2KUJ1"/>
<dbReference type="InterPro" id="IPR036412">
    <property type="entry name" value="HAD-like_sf"/>
</dbReference>
<organism evidence="2 3">
    <name type="scientific">Solemya velesiana gill symbiont</name>
    <dbReference type="NCBI Taxonomy" id="1918948"/>
    <lineage>
        <taxon>Bacteria</taxon>
        <taxon>Pseudomonadati</taxon>
        <taxon>Pseudomonadota</taxon>
        <taxon>Gammaproteobacteria</taxon>
        <taxon>sulfur-oxidizing symbionts</taxon>
    </lineage>
</organism>
<comment type="caution">
    <text evidence="2">The sequence shown here is derived from an EMBL/GenBank/DDBJ whole genome shotgun (WGS) entry which is preliminary data.</text>
</comment>
<dbReference type="NCBIfam" id="TIGR01549">
    <property type="entry name" value="HAD-SF-IA-v1"/>
    <property type="match status" value="1"/>
</dbReference>
<accession>A0A1T2KUJ1</accession>
<evidence type="ECO:0000313" key="2">
    <source>
        <dbReference type="EMBL" id="OOZ36533.1"/>
    </source>
</evidence>
<dbReference type="InterPro" id="IPR006439">
    <property type="entry name" value="HAD-SF_hydro_IA"/>
</dbReference>
<gene>
    <name evidence="2" type="ORF">BOW51_06650</name>
</gene>
<proteinExistence type="predicted"/>
<dbReference type="EMBL" id="MPRJ01000035">
    <property type="protein sequence ID" value="OOZ36533.1"/>
    <property type="molecule type" value="Genomic_DNA"/>
</dbReference>
<keyword evidence="3" id="KW-1185">Reference proteome</keyword>
<dbReference type="SFLD" id="SFLDG01129">
    <property type="entry name" value="C1.5:_HAD__Beta-PGM__Phosphata"/>
    <property type="match status" value="1"/>
</dbReference>
<name>A0A1T2KUJ1_9GAMM</name>
<dbReference type="GO" id="GO:0016787">
    <property type="term" value="F:hydrolase activity"/>
    <property type="evidence" value="ECO:0007669"/>
    <property type="project" value="UniProtKB-KW"/>
</dbReference>
<dbReference type="PANTHER" id="PTHR43316">
    <property type="entry name" value="HYDROLASE, HALOACID DELAHOGENASE-RELATED"/>
    <property type="match status" value="1"/>
</dbReference>
<reference evidence="2 3" key="1">
    <citation type="submission" date="2016-11" db="EMBL/GenBank/DDBJ databases">
        <title>Mixed transmission modes and dynamic genome evolution in an obligate animal-bacterial symbiosis.</title>
        <authorList>
            <person name="Russell S.L."/>
            <person name="Corbett-Detig R.B."/>
            <person name="Cavanaugh C.M."/>
        </authorList>
    </citation>
    <scope>NUCLEOTIDE SEQUENCE [LARGE SCALE GENOMIC DNA]</scope>
    <source>
        <strain evidence="2">Se-Cadez</strain>
    </source>
</reference>
<protein>
    <recommendedName>
        <fullName evidence="4">Haloacid dehalogenase</fullName>
    </recommendedName>
</protein>
<dbReference type="PANTHER" id="PTHR43316:SF3">
    <property type="entry name" value="HALOACID DEHALOGENASE, TYPE II (AFU_ORTHOLOGUE AFUA_2G07750)-RELATED"/>
    <property type="match status" value="1"/>
</dbReference>
<dbReference type="SUPFAM" id="SSF56784">
    <property type="entry name" value="HAD-like"/>
    <property type="match status" value="1"/>
</dbReference>
<dbReference type="Pfam" id="PF00702">
    <property type="entry name" value="Hydrolase"/>
    <property type="match status" value="1"/>
</dbReference>
<dbReference type="InterPro" id="IPR051540">
    <property type="entry name" value="S-2-haloacid_dehalogenase"/>
</dbReference>
<dbReference type="InterPro" id="IPR023214">
    <property type="entry name" value="HAD_sf"/>
</dbReference>
<sequence length="227" mass="25136">MLHYPKAIFFDLFATLISVSKAADGQGRYTADILGIDRKRWNAACFTEHHEICKPTNQGEIIQKLAHSIDPTIPMSLIEAATEERQWRFDHALTNIEQEILDVLDNLNTAGIQLGLISNASTDEVRAWLDSPLEPLFETALFSCECGLKKPDPEIYQLALDNVAVSPEQALFVGDGSSKEHLGAARSGIRSLLVTYFLEDCSEDELARRGEGSTGTISHIRELTAHL</sequence>
<dbReference type="RefSeq" id="WP_172838804.1">
    <property type="nucleotide sequence ID" value="NZ_MPRJ01000035.1"/>
</dbReference>
<evidence type="ECO:0000313" key="3">
    <source>
        <dbReference type="Proteomes" id="UP000190896"/>
    </source>
</evidence>
<evidence type="ECO:0008006" key="4">
    <source>
        <dbReference type="Google" id="ProtNLM"/>
    </source>
</evidence>
<evidence type="ECO:0000256" key="1">
    <source>
        <dbReference type="ARBA" id="ARBA00022801"/>
    </source>
</evidence>